<feature type="transmembrane region" description="Helical" evidence="7">
    <location>
        <begin position="185"/>
        <end position="205"/>
    </location>
</feature>
<evidence type="ECO:0000256" key="3">
    <source>
        <dbReference type="ARBA" id="ARBA00022475"/>
    </source>
</evidence>
<evidence type="ECO:0000313" key="10">
    <source>
        <dbReference type="Proteomes" id="UP000006454"/>
    </source>
</evidence>
<comment type="caution">
    <text evidence="9">The sequence shown here is derived from an EMBL/GenBank/DDBJ whole genome shotgun (WGS) entry which is preliminary data.</text>
</comment>
<evidence type="ECO:0000256" key="1">
    <source>
        <dbReference type="ARBA" id="ARBA00004651"/>
    </source>
</evidence>
<reference evidence="9 10" key="1">
    <citation type="journal article" date="2003" name="Genome Res.">
        <title>Genome analysis of F. nucleatum sub spp vincentii and its comparison with the genome of F. nucleatum ATCC 25586.</title>
        <authorList>
            <person name="Kapatral V."/>
            <person name="Ivanova N."/>
            <person name="Anderson I."/>
            <person name="Reznik G."/>
            <person name="Bhattacharyya A."/>
            <person name="Gardner W.L."/>
            <person name="Mikhailova N."/>
            <person name="Lapidus A."/>
            <person name="Larsen N."/>
            <person name="D'Souza M."/>
            <person name="Walunas T."/>
            <person name="Haselkorn R."/>
            <person name="Overbeek R."/>
            <person name="Kyrpides N."/>
        </authorList>
    </citation>
    <scope>NUCLEOTIDE SEQUENCE [LARGE SCALE GENOMIC DNA]</scope>
    <source>
        <strain evidence="9 10">ATCC 49256</strain>
    </source>
</reference>
<proteinExistence type="inferred from homology"/>
<keyword evidence="4 7" id="KW-0812">Transmembrane</keyword>
<keyword evidence="6 7" id="KW-0472">Membrane</keyword>
<dbReference type="Proteomes" id="UP000006454">
    <property type="component" value="Unassembled WGS sequence"/>
</dbReference>
<feature type="transmembrane region" description="Helical" evidence="7">
    <location>
        <begin position="74"/>
        <end position="96"/>
    </location>
</feature>
<dbReference type="PANTHER" id="PTHR43386:SF23">
    <property type="entry name" value="ABC TRANSPORTER"/>
    <property type="match status" value="1"/>
</dbReference>
<dbReference type="InterPro" id="IPR035906">
    <property type="entry name" value="MetI-like_sf"/>
</dbReference>
<accession>Q7P514</accession>
<dbReference type="InterPro" id="IPR000515">
    <property type="entry name" value="MetI-like"/>
</dbReference>
<keyword evidence="2 7" id="KW-0813">Transport</keyword>
<evidence type="ECO:0000256" key="6">
    <source>
        <dbReference type="ARBA" id="ARBA00023136"/>
    </source>
</evidence>
<evidence type="ECO:0000256" key="5">
    <source>
        <dbReference type="ARBA" id="ARBA00022989"/>
    </source>
</evidence>
<gene>
    <name evidence="9" type="ORF">FNV0741</name>
</gene>
<evidence type="ECO:0000256" key="2">
    <source>
        <dbReference type="ARBA" id="ARBA00022448"/>
    </source>
</evidence>
<feature type="domain" description="ABC transmembrane type-1" evidence="8">
    <location>
        <begin position="72"/>
        <end position="262"/>
    </location>
</feature>
<dbReference type="Pfam" id="PF00528">
    <property type="entry name" value="BPD_transp_1"/>
    <property type="match status" value="1"/>
</dbReference>
<feature type="transmembrane region" description="Helical" evidence="7">
    <location>
        <begin position="108"/>
        <end position="131"/>
    </location>
</feature>
<evidence type="ECO:0000313" key="9">
    <source>
        <dbReference type="EMBL" id="EAA23760.1"/>
    </source>
</evidence>
<keyword evidence="3" id="KW-1003">Cell membrane</keyword>
<dbReference type="Gene3D" id="1.10.3720.10">
    <property type="entry name" value="MetI-like"/>
    <property type="match status" value="1"/>
</dbReference>
<comment type="subcellular location">
    <subcellularLocation>
        <location evidence="1 7">Cell membrane</location>
        <topology evidence="1 7">Multi-pass membrane protein</topology>
    </subcellularLocation>
</comment>
<dbReference type="GO" id="GO:0005886">
    <property type="term" value="C:plasma membrane"/>
    <property type="evidence" value="ECO:0007669"/>
    <property type="project" value="UniProtKB-SubCell"/>
</dbReference>
<name>Q7P514_FUSVC</name>
<dbReference type="EMBL" id="AABF01000088">
    <property type="protein sequence ID" value="EAA23760.1"/>
    <property type="molecule type" value="Genomic_DNA"/>
</dbReference>
<dbReference type="GO" id="GO:0055085">
    <property type="term" value="P:transmembrane transport"/>
    <property type="evidence" value="ECO:0007669"/>
    <property type="project" value="InterPro"/>
</dbReference>
<comment type="similarity">
    <text evidence="7">Belongs to the binding-protein-dependent transport system permease family.</text>
</comment>
<dbReference type="InterPro" id="IPR050366">
    <property type="entry name" value="BP-dependent_transpt_permease"/>
</dbReference>
<dbReference type="SUPFAM" id="SSF161098">
    <property type="entry name" value="MetI-like"/>
    <property type="match status" value="1"/>
</dbReference>
<organism evidence="9 10">
    <name type="scientific">Fusobacterium vincentii ATCC 49256</name>
    <dbReference type="NCBI Taxonomy" id="209882"/>
    <lineage>
        <taxon>Bacteria</taxon>
        <taxon>Fusobacteriati</taxon>
        <taxon>Fusobacteriota</taxon>
        <taxon>Fusobacteriia</taxon>
        <taxon>Fusobacteriales</taxon>
        <taxon>Fusobacteriaceae</taxon>
        <taxon>Fusobacterium</taxon>
    </lineage>
</organism>
<feature type="transmembrane region" description="Helical" evidence="7">
    <location>
        <begin position="12"/>
        <end position="33"/>
    </location>
</feature>
<dbReference type="PROSITE" id="PS50928">
    <property type="entry name" value="ABC_TM1"/>
    <property type="match status" value="1"/>
</dbReference>
<dbReference type="CDD" id="cd06261">
    <property type="entry name" value="TM_PBP2"/>
    <property type="match status" value="1"/>
</dbReference>
<dbReference type="PANTHER" id="PTHR43386">
    <property type="entry name" value="OLIGOPEPTIDE TRANSPORT SYSTEM PERMEASE PROTEIN APPC"/>
    <property type="match status" value="1"/>
</dbReference>
<evidence type="ECO:0000259" key="8">
    <source>
        <dbReference type="PROSITE" id="PS50928"/>
    </source>
</evidence>
<dbReference type="AlphaFoldDB" id="Q7P514"/>
<evidence type="ECO:0000256" key="4">
    <source>
        <dbReference type="ARBA" id="ARBA00022692"/>
    </source>
</evidence>
<protein>
    <submittedName>
        <fullName evidence="9">Oligopeptide transport system permease protein oppC</fullName>
    </submittedName>
</protein>
<keyword evidence="5 7" id="KW-1133">Transmembrane helix</keyword>
<evidence type="ECO:0000256" key="7">
    <source>
        <dbReference type="RuleBase" id="RU363032"/>
    </source>
</evidence>
<sequence>MNRKRLNNRQKIFLNIGIAFTFILLVIICSYIFPNSMIKSNIQTKNLSPSFQHLFGTDWLGRDMFVRTVKGLRLSMSIGIITSFISVFIALILGGISALGGKLANEIVAWLVDLFIGMPHIVFMILLSFLIGGGRNGIILGVGLTHWPTLSRIIRSEILKIKSENYIDITRKMGKGNFFIFRKHLLPHLIPVSIVGFVTLFPHVILHEAALTFLGFGLSPQTPAMGIILSEGMGNISSGKWWLILFPAIVLVSLVKSFDSIGDRLEVIIDPNKAHE</sequence>